<dbReference type="SUPFAM" id="SSF53067">
    <property type="entry name" value="Actin-like ATPase domain"/>
    <property type="match status" value="2"/>
</dbReference>
<comment type="function">
    <text evidence="7">Key enzyme in the regulation of glycerol uptake and metabolism. Catalyzes the phosphorylation of glycerol to yield sn-glycerol 3-phosphate.</text>
</comment>
<name>A0ABX1C0N2_9ACTN</name>
<dbReference type="CDD" id="cd07769">
    <property type="entry name" value="ASKHA_NBD_FGGY_GK"/>
    <property type="match status" value="1"/>
</dbReference>
<feature type="binding site" evidence="7">
    <location>
        <position position="22"/>
    </location>
    <ligand>
        <name>ADP</name>
        <dbReference type="ChEBI" id="CHEBI:456216"/>
    </ligand>
</feature>
<feature type="binding site" evidence="7">
    <location>
        <position position="19"/>
    </location>
    <ligand>
        <name>ATP</name>
        <dbReference type="ChEBI" id="CHEBI:30616"/>
    </ligand>
</feature>
<dbReference type="NCBIfam" id="NF000756">
    <property type="entry name" value="PRK00047.1"/>
    <property type="match status" value="1"/>
</dbReference>
<feature type="binding site" evidence="7">
    <location>
        <position position="88"/>
    </location>
    <ligand>
        <name>glycerol</name>
        <dbReference type="ChEBI" id="CHEBI:17754"/>
    </ligand>
</feature>
<feature type="domain" description="Carbohydrate kinase FGGY C-terminal" evidence="11">
    <location>
        <begin position="268"/>
        <end position="457"/>
    </location>
</feature>
<feature type="region of interest" description="Disordered" evidence="9">
    <location>
        <begin position="503"/>
        <end position="538"/>
    </location>
</feature>
<feature type="binding site" evidence="7">
    <location>
        <position position="251"/>
    </location>
    <ligand>
        <name>sn-glycerol 3-phosphate</name>
        <dbReference type="ChEBI" id="CHEBI:57597"/>
    </ligand>
</feature>
<dbReference type="PROSITE" id="PS00445">
    <property type="entry name" value="FGGY_KINASES_2"/>
    <property type="match status" value="1"/>
</dbReference>
<feature type="domain" description="Carbohydrate kinase FGGY N-terminal" evidence="10">
    <location>
        <begin position="11"/>
        <end position="258"/>
    </location>
</feature>
<evidence type="ECO:0000256" key="3">
    <source>
        <dbReference type="ARBA" id="ARBA00022741"/>
    </source>
</evidence>
<dbReference type="InterPro" id="IPR018484">
    <property type="entry name" value="FGGY_N"/>
</dbReference>
<feature type="binding site" evidence="7">
    <location>
        <position position="418"/>
    </location>
    <ligand>
        <name>ATP</name>
        <dbReference type="ChEBI" id="CHEBI:30616"/>
    </ligand>
</feature>
<keyword evidence="6 7" id="KW-0067">ATP-binding</keyword>
<feature type="binding site" evidence="7">
    <location>
        <position position="89"/>
    </location>
    <ligand>
        <name>sn-glycerol 3-phosphate</name>
        <dbReference type="ChEBI" id="CHEBI:57597"/>
    </ligand>
</feature>
<keyword evidence="3 7" id="KW-0547">Nucleotide-binding</keyword>
<feature type="binding site" evidence="7">
    <location>
        <position position="140"/>
    </location>
    <ligand>
        <name>glycerol</name>
        <dbReference type="ChEBI" id="CHEBI:17754"/>
    </ligand>
</feature>
<dbReference type="InterPro" id="IPR043129">
    <property type="entry name" value="ATPase_NBD"/>
</dbReference>
<feature type="binding site" evidence="7">
    <location>
        <position position="273"/>
    </location>
    <ligand>
        <name>ATP</name>
        <dbReference type="ChEBI" id="CHEBI:30616"/>
    </ligand>
</feature>
<evidence type="ECO:0000256" key="2">
    <source>
        <dbReference type="ARBA" id="ARBA00022679"/>
    </source>
</evidence>
<dbReference type="PANTHER" id="PTHR10196">
    <property type="entry name" value="SUGAR KINASE"/>
    <property type="match status" value="1"/>
</dbReference>
<reference evidence="12 13" key="1">
    <citation type="submission" date="2020-03" db="EMBL/GenBank/DDBJ databases">
        <title>WGS of actinomycetes isolated from Thailand.</title>
        <authorList>
            <person name="Thawai C."/>
        </authorList>
    </citation>
    <scope>NUCLEOTIDE SEQUENCE [LARGE SCALE GENOMIC DNA]</scope>
    <source>
        <strain evidence="12 13">PLAI 1-29</strain>
    </source>
</reference>
<dbReference type="NCBIfam" id="TIGR01311">
    <property type="entry name" value="glycerol_kin"/>
    <property type="match status" value="1"/>
</dbReference>
<feature type="binding site" evidence="7">
    <location>
        <position position="18"/>
    </location>
    <ligand>
        <name>sn-glycerol 3-phosphate</name>
        <dbReference type="ChEBI" id="CHEBI:57597"/>
    </ligand>
</feature>
<dbReference type="PANTHER" id="PTHR10196:SF69">
    <property type="entry name" value="GLYCEROL KINASE"/>
    <property type="match status" value="1"/>
</dbReference>
<evidence type="ECO:0000259" key="10">
    <source>
        <dbReference type="Pfam" id="PF00370"/>
    </source>
</evidence>
<dbReference type="InterPro" id="IPR018483">
    <property type="entry name" value="Carb_kinase_FGGY_CS"/>
</dbReference>
<dbReference type="HAMAP" id="MF_00186">
    <property type="entry name" value="Glycerol_kin"/>
    <property type="match status" value="1"/>
</dbReference>
<evidence type="ECO:0000256" key="1">
    <source>
        <dbReference type="ARBA" id="ARBA00009156"/>
    </source>
</evidence>
<dbReference type="Pfam" id="PF02782">
    <property type="entry name" value="FGGY_C"/>
    <property type="match status" value="1"/>
</dbReference>
<feature type="binding site" evidence="7">
    <location>
        <position position="273"/>
    </location>
    <ligand>
        <name>ADP</name>
        <dbReference type="ChEBI" id="CHEBI:456216"/>
    </ligand>
</feature>
<organism evidence="12 13">
    <name type="scientific">Streptomyces zingiberis</name>
    <dbReference type="NCBI Taxonomy" id="2053010"/>
    <lineage>
        <taxon>Bacteria</taxon>
        <taxon>Bacillati</taxon>
        <taxon>Actinomycetota</taxon>
        <taxon>Actinomycetes</taxon>
        <taxon>Kitasatosporales</taxon>
        <taxon>Streptomycetaceae</taxon>
        <taxon>Streptomyces</taxon>
    </lineage>
</organism>
<feature type="binding site" evidence="7">
    <location>
        <position position="18"/>
    </location>
    <ligand>
        <name>ATP</name>
        <dbReference type="ChEBI" id="CHEBI:30616"/>
    </ligand>
</feature>
<feature type="binding site" evidence="7">
    <location>
        <position position="252"/>
    </location>
    <ligand>
        <name>glycerol</name>
        <dbReference type="ChEBI" id="CHEBI:17754"/>
    </ligand>
</feature>
<evidence type="ECO:0000256" key="6">
    <source>
        <dbReference type="ARBA" id="ARBA00022840"/>
    </source>
</evidence>
<feature type="compositionally biased region" description="Gly residues" evidence="9">
    <location>
        <begin position="515"/>
        <end position="524"/>
    </location>
</feature>
<dbReference type="GO" id="GO:0004370">
    <property type="term" value="F:glycerol kinase activity"/>
    <property type="evidence" value="ECO:0007669"/>
    <property type="project" value="UniProtKB-EC"/>
</dbReference>
<evidence type="ECO:0000256" key="7">
    <source>
        <dbReference type="HAMAP-Rule" id="MF_00186"/>
    </source>
</evidence>
<comment type="caution">
    <text evidence="12">The sequence shown here is derived from an EMBL/GenBank/DDBJ whole genome shotgun (WGS) entry which is preliminary data.</text>
</comment>
<feature type="binding site" evidence="7">
    <location>
        <position position="18"/>
    </location>
    <ligand>
        <name>ADP</name>
        <dbReference type="ChEBI" id="CHEBI:456216"/>
    </ligand>
</feature>
<comment type="similarity">
    <text evidence="1 7 8">Belongs to the FGGY kinase family.</text>
</comment>
<dbReference type="Pfam" id="PF00370">
    <property type="entry name" value="FGGY_N"/>
    <property type="match status" value="1"/>
</dbReference>
<keyword evidence="13" id="KW-1185">Reference proteome</keyword>
<feature type="binding site" evidence="7">
    <location>
        <position position="317"/>
    </location>
    <ligand>
        <name>ADP</name>
        <dbReference type="ChEBI" id="CHEBI:456216"/>
    </ligand>
</feature>
<feature type="binding site" evidence="7">
    <location>
        <position position="251"/>
    </location>
    <ligand>
        <name>glycerol</name>
        <dbReference type="ChEBI" id="CHEBI:17754"/>
    </ligand>
</feature>
<evidence type="ECO:0000259" key="11">
    <source>
        <dbReference type="Pfam" id="PF02782"/>
    </source>
</evidence>
<dbReference type="Proteomes" id="UP000695264">
    <property type="component" value="Unassembled WGS sequence"/>
</dbReference>
<proteinExistence type="inferred from homology"/>
<feature type="binding site" evidence="7">
    <location>
        <position position="20"/>
    </location>
    <ligand>
        <name>ATP</name>
        <dbReference type="ChEBI" id="CHEBI:30616"/>
    </ligand>
</feature>
<gene>
    <name evidence="7 12" type="primary">glpK</name>
    <name evidence="12" type="ORF">HCK00_12855</name>
</gene>
<protein>
    <recommendedName>
        <fullName evidence="7">Glycerol kinase</fullName>
        <ecNumber evidence="7">2.7.1.30</ecNumber>
    </recommendedName>
    <alternativeName>
        <fullName evidence="7">ATP:glycerol 3-phosphotransferase</fullName>
    </alternativeName>
    <alternativeName>
        <fullName evidence="7">Glycerokinase</fullName>
        <shortName evidence="7">GK</shortName>
    </alternativeName>
</protein>
<feature type="binding site" evidence="7">
    <location>
        <position position="88"/>
    </location>
    <ligand>
        <name>sn-glycerol 3-phosphate</name>
        <dbReference type="ChEBI" id="CHEBI:57597"/>
    </ligand>
</feature>
<evidence type="ECO:0000256" key="8">
    <source>
        <dbReference type="RuleBase" id="RU003733"/>
    </source>
</evidence>
<comment type="pathway">
    <text evidence="7">Polyol metabolism; glycerol degradation via glycerol kinase pathway; sn-glycerol 3-phosphate from glycerol: step 1/1.</text>
</comment>
<dbReference type="Gene3D" id="3.30.420.40">
    <property type="match status" value="2"/>
</dbReference>
<comment type="catalytic activity">
    <reaction evidence="7">
        <text>glycerol + ATP = sn-glycerol 3-phosphate + ADP + H(+)</text>
        <dbReference type="Rhea" id="RHEA:21644"/>
        <dbReference type="ChEBI" id="CHEBI:15378"/>
        <dbReference type="ChEBI" id="CHEBI:17754"/>
        <dbReference type="ChEBI" id="CHEBI:30616"/>
        <dbReference type="ChEBI" id="CHEBI:57597"/>
        <dbReference type="ChEBI" id="CHEBI:456216"/>
        <dbReference type="EC" id="2.7.1.30"/>
    </reaction>
</comment>
<dbReference type="EC" id="2.7.1.30" evidence="7"/>
<sequence length="538" mass="58119">MTDAHTSGPFIAAIDQGTTSSRCIVFDTDGRIIAVDQKEHEQIFPRPGWVEHDAAEIWANVQQVVDGAVDKAGITAADVKAIGITNQRETTLLWDRATGEPVHNAIVWQDTRTDALCRELGRNVGQDRFRRETGLPLASYFAGPKIRWLLDNVDGLRERAEAGELLFGTMDSWVIWNLTGGPDGGIHVTDVTNASRTMLMSLRTLQWDPKICDSMGVPMAILPEIRSSAEVYGEAKGGALAGVPVASALGDQQAALFGQTCFEKGEAKSTYGTGTFLLMNTADTPVNSYHGLVTTVGYRIGDQPPVYALEGSIAITGALVQWMRDQMGLINSAAEIETLASSVEDNGGAYFVPAFSGLFAPYWRDDARGVIAGLTRYVTKAHIARAVLEATAWQTREITDAMRKDSGVELTSLKVDGGMTSNNLLMQKLADVLDAPVVRPLVAETTCLGAAYAAGLAVGYWPDTDALRRNWRRAAEWTPDMDAGEREREYRKWLKAVERTMGWLDDSDSDSGGSSDSGGTGGRKASGDAGNDQPGKEH</sequence>
<accession>A0ABX1C0N2</accession>
<dbReference type="PIRSF" id="PIRSF000538">
    <property type="entry name" value="GlpK"/>
    <property type="match status" value="1"/>
</dbReference>
<dbReference type="InterPro" id="IPR000577">
    <property type="entry name" value="Carb_kinase_FGGY"/>
</dbReference>
<feature type="binding site" evidence="7">
    <location>
        <position position="321"/>
    </location>
    <ligand>
        <name>ATP</name>
        <dbReference type="ChEBI" id="CHEBI:30616"/>
    </ligand>
</feature>
<evidence type="ECO:0000256" key="4">
    <source>
        <dbReference type="ARBA" id="ARBA00022777"/>
    </source>
</evidence>
<dbReference type="EMBL" id="JAATEN010000008">
    <property type="protein sequence ID" value="NJQ01392.1"/>
    <property type="molecule type" value="Genomic_DNA"/>
</dbReference>
<dbReference type="InterPro" id="IPR018485">
    <property type="entry name" value="FGGY_C"/>
</dbReference>
<dbReference type="InterPro" id="IPR005999">
    <property type="entry name" value="Glycerol_kin"/>
</dbReference>
<feature type="binding site" evidence="7">
    <location>
        <position position="422"/>
    </location>
    <ligand>
        <name>ADP</name>
        <dbReference type="ChEBI" id="CHEBI:456216"/>
    </ligand>
</feature>
<feature type="binding site" evidence="7">
    <location>
        <position position="140"/>
    </location>
    <ligand>
        <name>sn-glycerol 3-phosphate</name>
        <dbReference type="ChEBI" id="CHEBI:57597"/>
    </ligand>
</feature>
<feature type="binding site" evidence="7">
    <location>
        <position position="317"/>
    </location>
    <ligand>
        <name>ATP</name>
        <dbReference type="ChEBI" id="CHEBI:30616"/>
    </ligand>
</feature>
<evidence type="ECO:0000256" key="5">
    <source>
        <dbReference type="ARBA" id="ARBA00022798"/>
    </source>
</evidence>
<evidence type="ECO:0000256" key="9">
    <source>
        <dbReference type="SAM" id="MobiDB-lite"/>
    </source>
</evidence>
<comment type="activity regulation">
    <text evidence="7">Inhibited by fructose 1,6-bisphosphate (FBP).</text>
</comment>
<evidence type="ECO:0000313" key="13">
    <source>
        <dbReference type="Proteomes" id="UP000695264"/>
    </source>
</evidence>
<feature type="binding site" evidence="7">
    <location>
        <position position="89"/>
    </location>
    <ligand>
        <name>glycerol</name>
        <dbReference type="ChEBI" id="CHEBI:17754"/>
    </ligand>
</feature>
<keyword evidence="5 7" id="KW-0319">Glycerol metabolism</keyword>
<evidence type="ECO:0000313" key="12">
    <source>
        <dbReference type="EMBL" id="NJQ01392.1"/>
    </source>
</evidence>
<keyword evidence="2 7" id="KW-0808">Transferase</keyword>
<feature type="binding site" evidence="7">
    <location>
        <position position="418"/>
    </location>
    <ligand>
        <name>ADP</name>
        <dbReference type="ChEBI" id="CHEBI:456216"/>
    </ligand>
</feature>
<keyword evidence="4 7" id="KW-0418">Kinase</keyword>